<dbReference type="RefSeq" id="WP_160661865.1">
    <property type="nucleotide sequence ID" value="NZ_BAABDV010000001.1"/>
</dbReference>
<reference evidence="3 4" key="1">
    <citation type="submission" date="2019-12" db="EMBL/GenBank/DDBJ databases">
        <title>Genomic-based taxomic classification of the family Erythrobacteraceae.</title>
        <authorList>
            <person name="Xu L."/>
        </authorList>
    </citation>
    <scope>NUCLEOTIDE SEQUENCE [LARGE SCALE GENOMIC DNA]</scope>
    <source>
        <strain evidence="3 4">JCM 17468</strain>
    </source>
</reference>
<feature type="transmembrane region" description="Helical" evidence="2">
    <location>
        <begin position="101"/>
        <end position="119"/>
    </location>
</feature>
<dbReference type="OrthoDB" id="9761985at2"/>
<keyword evidence="2" id="KW-1133">Transmembrane helix</keyword>
<evidence type="ECO:0000256" key="2">
    <source>
        <dbReference type="SAM" id="Phobius"/>
    </source>
</evidence>
<dbReference type="SUPFAM" id="SSF53335">
    <property type="entry name" value="S-adenosyl-L-methionine-dependent methyltransferases"/>
    <property type="match status" value="1"/>
</dbReference>
<dbReference type="PANTHER" id="PTHR43317:SF1">
    <property type="entry name" value="THERMOSPERMINE SYNTHASE ACAULIS5"/>
    <property type="match status" value="1"/>
</dbReference>
<organism evidence="3 4">
    <name type="scientific">Qipengyuania pelagi</name>
    <dbReference type="NCBI Taxonomy" id="994320"/>
    <lineage>
        <taxon>Bacteria</taxon>
        <taxon>Pseudomonadati</taxon>
        <taxon>Pseudomonadota</taxon>
        <taxon>Alphaproteobacteria</taxon>
        <taxon>Sphingomonadales</taxon>
        <taxon>Erythrobacteraceae</taxon>
        <taxon>Qipengyuania</taxon>
    </lineage>
</organism>
<keyword evidence="1" id="KW-0620">Polyamine biosynthesis</keyword>
<dbReference type="AlphaFoldDB" id="A0A844Y8W4"/>
<accession>A0A844Y8W4</accession>
<evidence type="ECO:0008006" key="5">
    <source>
        <dbReference type="Google" id="ProtNLM"/>
    </source>
</evidence>
<dbReference type="EMBL" id="WTYD01000002">
    <property type="protein sequence ID" value="MXO54744.1"/>
    <property type="molecule type" value="Genomic_DNA"/>
</dbReference>
<keyword evidence="4" id="KW-1185">Reference proteome</keyword>
<sequence>MIARPLFVATVLAGSFLLFLVQPLVARMALPQLGGAPAVWNSAMLVYQALLLAGYTYAHAIARLPLKRQALIHLAVLALAGLTLPIALADLAPPASQGFEALWVPLLFVLTIGPVFFAVSAQAPLMQRWYAADPDAGDPYWLYAASNLGSFAGLLAYPLFLEPNLPLGSQSWVWSAGYVLLIGLVAAAAWMRRDAPVGDESVISDSEAEPIGWRRIALWLALSAVPSGLMLSTTTHLTTDIVAMPLLWVIPLGLYLLSFVFAFNERSALGYTLARVAPVVVLLAGGMAMVSQNAASLSIGFATVLMLFVLATALHRRLYFERPSPRRLTLFYLVMSAGGALGGAFTALVAPLVFDWVWEHPILVLAGAALLPDRPLVAWMERLGLTGPQRKIAVAALLIAAAGIAVLINRWVIAQDDTLVLTGMIAVALCGVLLLGHGRATVLVLAALMLGRGGYQTLATSLEGSRDRSYFGIYTIRDLPEEGKRSLVSGTTLHGLQFTAPDRRRRPTTYYGPDSGVGAALAELPDIAGPSARVGVVGLGVGTLACYRQPGQKWDFFEIDRTVLSYSRDETFTFLSDCAPDATIHLGDARIMLDRYRDSMSANNRFDALVIDAFSSDAIPLHLVTDEAFGIYRRTLAEDGLLLVHISNRFIDLTPMMAALAERNGMIAVLRSHQDPPFADGISPSLWVVMTRDPAGLAKLLSARPDLSWHRLPPPAERVWTDDFASILPFIQWQNVLGSGS</sequence>
<dbReference type="GO" id="GO:0006596">
    <property type="term" value="P:polyamine biosynthetic process"/>
    <property type="evidence" value="ECO:0007669"/>
    <property type="project" value="UniProtKB-KW"/>
</dbReference>
<comment type="caution">
    <text evidence="3">The sequence shown here is derived from an EMBL/GenBank/DDBJ whole genome shotgun (WGS) entry which is preliminary data.</text>
</comment>
<feature type="transmembrane region" description="Helical" evidence="2">
    <location>
        <begin position="38"/>
        <end position="58"/>
    </location>
</feature>
<protein>
    <recommendedName>
        <fullName evidence="5">Spermidine synthase</fullName>
    </recommendedName>
</protein>
<feature type="transmembrane region" description="Helical" evidence="2">
    <location>
        <begin position="172"/>
        <end position="191"/>
    </location>
</feature>
<dbReference type="Proteomes" id="UP000430272">
    <property type="component" value="Unassembled WGS sequence"/>
</dbReference>
<feature type="transmembrane region" description="Helical" evidence="2">
    <location>
        <begin position="297"/>
        <end position="318"/>
    </location>
</feature>
<evidence type="ECO:0000256" key="1">
    <source>
        <dbReference type="ARBA" id="ARBA00023115"/>
    </source>
</evidence>
<evidence type="ECO:0000313" key="4">
    <source>
        <dbReference type="Proteomes" id="UP000430272"/>
    </source>
</evidence>
<feature type="transmembrane region" description="Helical" evidence="2">
    <location>
        <begin position="70"/>
        <end position="89"/>
    </location>
</feature>
<dbReference type="PANTHER" id="PTHR43317">
    <property type="entry name" value="THERMOSPERMINE SYNTHASE ACAULIS5"/>
    <property type="match status" value="1"/>
</dbReference>
<keyword evidence="2" id="KW-0472">Membrane</keyword>
<evidence type="ECO:0000313" key="3">
    <source>
        <dbReference type="EMBL" id="MXO54744.1"/>
    </source>
</evidence>
<feature type="transmembrane region" description="Helical" evidence="2">
    <location>
        <begin position="392"/>
        <end position="413"/>
    </location>
</feature>
<name>A0A844Y8W4_9SPHN</name>
<feature type="transmembrane region" description="Helical" evidence="2">
    <location>
        <begin position="273"/>
        <end position="291"/>
    </location>
</feature>
<dbReference type="NCBIfam" id="NF037959">
    <property type="entry name" value="MFS_SpdSyn"/>
    <property type="match status" value="1"/>
</dbReference>
<gene>
    <name evidence="3" type="ORF">GRI47_12110</name>
</gene>
<feature type="transmembrane region" description="Helical" evidence="2">
    <location>
        <begin position="419"/>
        <end position="448"/>
    </location>
</feature>
<dbReference type="Gene3D" id="3.40.50.150">
    <property type="entry name" value="Vaccinia Virus protein VP39"/>
    <property type="match status" value="1"/>
</dbReference>
<feature type="transmembrane region" description="Helical" evidence="2">
    <location>
        <begin position="140"/>
        <end position="160"/>
    </location>
</feature>
<dbReference type="InterPro" id="IPR029063">
    <property type="entry name" value="SAM-dependent_MTases_sf"/>
</dbReference>
<feature type="transmembrane region" description="Helical" evidence="2">
    <location>
        <begin position="330"/>
        <end position="354"/>
    </location>
</feature>
<proteinExistence type="predicted"/>
<keyword evidence="2" id="KW-0812">Transmembrane</keyword>
<feature type="transmembrane region" description="Helical" evidence="2">
    <location>
        <begin position="216"/>
        <end position="235"/>
    </location>
</feature>
<feature type="transmembrane region" description="Helical" evidence="2">
    <location>
        <begin position="241"/>
        <end position="261"/>
    </location>
</feature>